<sequence length="349" mass="37174">MLSSLTRQELIAVTQRPEALIVMAPETYRQLFDDARRERLARLARTGTPLWATELRSAAVRERLAEVEVLITGWGCPPLTAEVLAGAPRLRAVLHAAGTVKEHVTGACWERGLVVTSAARANAIPVAEYTLAAILMAGKRAHRFAAAYRHSPGTWEPWRDAVPDPSNYRRTVGIVGLSNVGRRVAALLRAFDVTVLAADPHASAASAAALGASLADLDTLLRRSDTVTLHAPQLPETRHLLDRRRLALLRDGAVVINTARGGLIDTAALTEECAAGRLDAVLDVTDPEPLPAGSPLYTLPNVVLTPHIAGALGSETYRLADAALDELACFAEGKAPLHAVDGADLPKIA</sequence>
<dbReference type="SUPFAM" id="SSF52283">
    <property type="entry name" value="Formate/glycerate dehydrogenase catalytic domain-like"/>
    <property type="match status" value="1"/>
</dbReference>
<evidence type="ECO:0000256" key="3">
    <source>
        <dbReference type="ARBA" id="ARBA00023027"/>
    </source>
</evidence>
<comment type="caution">
    <text evidence="7">The sequence shown here is derived from an EMBL/GenBank/DDBJ whole genome shotgun (WGS) entry which is preliminary data.</text>
</comment>
<dbReference type="Pfam" id="PF02826">
    <property type="entry name" value="2-Hacid_dh_C"/>
    <property type="match status" value="1"/>
</dbReference>
<dbReference type="Pfam" id="PF00389">
    <property type="entry name" value="2-Hacid_dh"/>
    <property type="match status" value="1"/>
</dbReference>
<evidence type="ECO:0000259" key="5">
    <source>
        <dbReference type="Pfam" id="PF00389"/>
    </source>
</evidence>
<dbReference type="InterPro" id="IPR036291">
    <property type="entry name" value="NAD(P)-bd_dom_sf"/>
</dbReference>
<evidence type="ECO:0000259" key="6">
    <source>
        <dbReference type="Pfam" id="PF02826"/>
    </source>
</evidence>
<dbReference type="InterPro" id="IPR029753">
    <property type="entry name" value="D-isomer_DH_CS"/>
</dbReference>
<dbReference type="InterPro" id="IPR050857">
    <property type="entry name" value="D-2-hydroxyacid_DH"/>
</dbReference>
<evidence type="ECO:0000313" key="7">
    <source>
        <dbReference type="EMBL" id="MFB9681139.1"/>
    </source>
</evidence>
<proteinExistence type="inferred from homology"/>
<comment type="similarity">
    <text evidence="1 4">Belongs to the D-isomer specific 2-hydroxyacid dehydrogenase family.</text>
</comment>
<evidence type="ECO:0000256" key="4">
    <source>
        <dbReference type="RuleBase" id="RU003719"/>
    </source>
</evidence>
<keyword evidence="2 4" id="KW-0560">Oxidoreductase</keyword>
<feature type="domain" description="D-isomer specific 2-hydroxyacid dehydrogenase NAD-binding" evidence="6">
    <location>
        <begin position="132"/>
        <end position="309"/>
    </location>
</feature>
<dbReference type="PROSITE" id="PS00671">
    <property type="entry name" value="D_2_HYDROXYACID_DH_3"/>
    <property type="match status" value="1"/>
</dbReference>
<dbReference type="EMBL" id="JBHMBS010000030">
    <property type="protein sequence ID" value="MFB9681139.1"/>
    <property type="molecule type" value="Genomic_DNA"/>
</dbReference>
<dbReference type="RefSeq" id="WP_386162250.1">
    <property type="nucleotide sequence ID" value="NZ_JBHMBS010000030.1"/>
</dbReference>
<organism evidence="7 8">
    <name type="scientific">Streptosporangium vulgare</name>
    <dbReference type="NCBI Taxonomy" id="46190"/>
    <lineage>
        <taxon>Bacteria</taxon>
        <taxon>Bacillati</taxon>
        <taxon>Actinomycetota</taxon>
        <taxon>Actinomycetes</taxon>
        <taxon>Streptosporangiales</taxon>
        <taxon>Streptosporangiaceae</taxon>
        <taxon>Streptosporangium</taxon>
    </lineage>
</organism>
<dbReference type="Proteomes" id="UP001589610">
    <property type="component" value="Unassembled WGS sequence"/>
</dbReference>
<evidence type="ECO:0000256" key="1">
    <source>
        <dbReference type="ARBA" id="ARBA00005854"/>
    </source>
</evidence>
<dbReference type="InterPro" id="IPR006139">
    <property type="entry name" value="D-isomer_2_OHA_DH_cat_dom"/>
</dbReference>
<evidence type="ECO:0000256" key="2">
    <source>
        <dbReference type="ARBA" id="ARBA00023002"/>
    </source>
</evidence>
<dbReference type="PANTHER" id="PTHR42789:SF1">
    <property type="entry name" value="D-ISOMER SPECIFIC 2-HYDROXYACID DEHYDROGENASE FAMILY PROTEIN (AFU_ORTHOLOGUE AFUA_6G10090)"/>
    <property type="match status" value="1"/>
</dbReference>
<dbReference type="CDD" id="cd12167">
    <property type="entry name" value="2-Hacid_dh_8"/>
    <property type="match status" value="1"/>
</dbReference>
<dbReference type="InterPro" id="IPR006140">
    <property type="entry name" value="D-isomer_DH_NAD-bd"/>
</dbReference>
<keyword evidence="3" id="KW-0520">NAD</keyword>
<keyword evidence="8" id="KW-1185">Reference proteome</keyword>
<dbReference type="SUPFAM" id="SSF51735">
    <property type="entry name" value="NAD(P)-binding Rossmann-fold domains"/>
    <property type="match status" value="1"/>
</dbReference>
<accession>A0ABV5TPS7</accession>
<evidence type="ECO:0000313" key="8">
    <source>
        <dbReference type="Proteomes" id="UP001589610"/>
    </source>
</evidence>
<gene>
    <name evidence="7" type="ORF">ACFFRH_37160</name>
</gene>
<dbReference type="Gene3D" id="3.40.50.720">
    <property type="entry name" value="NAD(P)-binding Rossmann-like Domain"/>
    <property type="match status" value="2"/>
</dbReference>
<dbReference type="PANTHER" id="PTHR42789">
    <property type="entry name" value="D-ISOMER SPECIFIC 2-HYDROXYACID DEHYDROGENASE FAMILY PROTEIN (AFU_ORTHOLOGUE AFUA_6G10090)"/>
    <property type="match status" value="1"/>
</dbReference>
<protein>
    <submittedName>
        <fullName evidence="7">Hydroxyacid dehydrogenase</fullName>
    </submittedName>
</protein>
<name>A0ABV5TPS7_9ACTN</name>
<reference evidence="7 8" key="1">
    <citation type="submission" date="2024-09" db="EMBL/GenBank/DDBJ databases">
        <authorList>
            <person name="Sun Q."/>
            <person name="Mori K."/>
        </authorList>
    </citation>
    <scope>NUCLEOTIDE SEQUENCE [LARGE SCALE GENOMIC DNA]</scope>
    <source>
        <strain evidence="7 8">JCM 3028</strain>
    </source>
</reference>
<feature type="domain" description="D-isomer specific 2-hydroxyacid dehydrogenase catalytic" evidence="5">
    <location>
        <begin position="52"/>
        <end position="340"/>
    </location>
</feature>